<reference evidence="7 8" key="1">
    <citation type="submission" date="2011-05" db="EMBL/GenBank/DDBJ databases">
        <title>Whole genome sequence of Microlunatus phosphovorus NM-1.</title>
        <authorList>
            <person name="Hosoyama A."/>
            <person name="Sasaki K."/>
            <person name="Harada T."/>
            <person name="Igarashi R."/>
            <person name="Kawakoshi A."/>
            <person name="Sasagawa M."/>
            <person name="Fukada J."/>
            <person name="Nakamura S."/>
            <person name="Katano Y."/>
            <person name="Hanada S."/>
            <person name="Kamagata Y."/>
            <person name="Nakamura N."/>
            <person name="Yamazaki S."/>
            <person name="Fujita N."/>
        </authorList>
    </citation>
    <scope>NUCLEOTIDE SEQUENCE [LARGE SCALE GENOMIC DNA]</scope>
    <source>
        <strain evidence="8">ATCC 700054 / DSM 10555 / JCM 9379 / NBRC 101784 / NCIMB 13414 / VKM Ac-1990 / NM-1</strain>
    </source>
</reference>
<dbReference type="FunFam" id="3.30.950.10:FF:000001">
    <property type="entry name" value="Siroheme synthase"/>
    <property type="match status" value="1"/>
</dbReference>
<dbReference type="HOGENOM" id="CLU_011276_1_0_11"/>
<dbReference type="FunFam" id="3.40.1010.10:FF:000001">
    <property type="entry name" value="Siroheme synthase"/>
    <property type="match status" value="1"/>
</dbReference>
<organism evidence="7 8">
    <name type="scientific">Microlunatus phosphovorus (strain ATCC 700054 / DSM 10555 / JCM 9379 / NBRC 101784 / NCIMB 13414 / VKM Ac-1990 / NM-1)</name>
    <dbReference type="NCBI Taxonomy" id="1032480"/>
    <lineage>
        <taxon>Bacteria</taxon>
        <taxon>Bacillati</taxon>
        <taxon>Actinomycetota</taxon>
        <taxon>Actinomycetes</taxon>
        <taxon>Propionibacteriales</taxon>
        <taxon>Propionibacteriaceae</taxon>
        <taxon>Microlunatus</taxon>
    </lineage>
</organism>
<protein>
    <recommendedName>
        <fullName evidence="1">uroporphyrinogen-III C-methyltransferase</fullName>
        <ecNumber evidence="1">2.1.1.107</ecNumber>
    </recommendedName>
</protein>
<proteinExistence type="predicted"/>
<dbReference type="Pfam" id="PF00590">
    <property type="entry name" value="TP_methylase"/>
    <property type="match status" value="1"/>
</dbReference>
<feature type="domain" description="Tetrapyrrole methylase" evidence="6">
    <location>
        <begin position="123"/>
        <end position="334"/>
    </location>
</feature>
<dbReference type="CDD" id="cd11642">
    <property type="entry name" value="SUMT"/>
    <property type="match status" value="1"/>
</dbReference>
<accession>F5XJ05</accession>
<dbReference type="STRING" id="1032480.MLP_03170"/>
<dbReference type="InterPro" id="IPR036291">
    <property type="entry name" value="NAD(P)-bd_dom_sf"/>
</dbReference>
<evidence type="ECO:0000256" key="1">
    <source>
        <dbReference type="ARBA" id="ARBA00012162"/>
    </source>
</evidence>
<dbReference type="Gene3D" id="3.30.950.10">
    <property type="entry name" value="Methyltransferase, Cobalt-precorrin-4 Transmethylase, Domain 2"/>
    <property type="match status" value="1"/>
</dbReference>
<dbReference type="PANTHER" id="PTHR45790">
    <property type="entry name" value="SIROHEME SYNTHASE-RELATED"/>
    <property type="match status" value="1"/>
</dbReference>
<dbReference type="SUPFAM" id="SSF51735">
    <property type="entry name" value="NAD(P)-binding Rossmann-fold domains"/>
    <property type="match status" value="1"/>
</dbReference>
<dbReference type="AlphaFoldDB" id="F5XJ05"/>
<keyword evidence="7" id="KW-0456">Lyase</keyword>
<keyword evidence="7" id="KW-0560">Oxidoreductase</keyword>
<dbReference type="eggNOG" id="COG1648">
    <property type="taxonomic scope" value="Bacteria"/>
</dbReference>
<name>F5XJ05_MICPN</name>
<dbReference type="GO" id="GO:0032259">
    <property type="term" value="P:methylation"/>
    <property type="evidence" value="ECO:0007669"/>
    <property type="project" value="UniProtKB-KW"/>
</dbReference>
<dbReference type="EMBL" id="AP012204">
    <property type="protein sequence ID" value="BAK33331.1"/>
    <property type="molecule type" value="Genomic_DNA"/>
</dbReference>
<gene>
    <name evidence="7" type="primary">cysG</name>
    <name evidence="7" type="ordered locus">MLP_03170</name>
</gene>
<dbReference type="InterPro" id="IPR014777">
    <property type="entry name" value="4pyrrole_Mease_sub1"/>
</dbReference>
<evidence type="ECO:0000256" key="5">
    <source>
        <dbReference type="ARBA" id="ARBA00023244"/>
    </source>
</evidence>
<dbReference type="Gene3D" id="3.40.50.720">
    <property type="entry name" value="NAD(P)-binding Rossmann-like Domain"/>
    <property type="match status" value="1"/>
</dbReference>
<dbReference type="InterPro" id="IPR050161">
    <property type="entry name" value="Siro_Cobalamin_biosynth"/>
</dbReference>
<dbReference type="SUPFAM" id="SSF53790">
    <property type="entry name" value="Tetrapyrrole methylase"/>
    <property type="match status" value="1"/>
</dbReference>
<evidence type="ECO:0000256" key="4">
    <source>
        <dbReference type="ARBA" id="ARBA00022691"/>
    </source>
</evidence>
<sequence>MRLNIGLDVAGRRVVVCGGSPTALGVIMDLYGAGAAVTVIARTVPTTLRDLAERQLLTWHARSWTETDLFGVALVVPATDDPAETERITDAARAAGQLCLTPSAVTTPANTHPTDPMPGQGHVTLVGGGPGDPGLLTVAGLEAVRTADVIVCDRLAPLAVLAEAPAGAQVIDVAKIPRGEYTPQERINELLVEHALLGRKVVRLKGGDNFVFGRGGEELLACAEAGVPVTVIPGVSSAIAAPALAGIPLTHRSLTQGVTIVSAHLPPGHPDSTLDWAALARANTTLVIMMGVATLPEVTSELIKQGMDPATPAATVADAGMPSQRSVRATLATIAEVTAQTGIKPPAVTVIGAVAGFQA</sequence>
<dbReference type="GO" id="GO:0019354">
    <property type="term" value="P:siroheme biosynthetic process"/>
    <property type="evidence" value="ECO:0007669"/>
    <property type="project" value="InterPro"/>
</dbReference>
<keyword evidence="2 7" id="KW-0489">Methyltransferase</keyword>
<evidence type="ECO:0000313" key="8">
    <source>
        <dbReference type="Proteomes" id="UP000007947"/>
    </source>
</evidence>
<dbReference type="EC" id="2.1.1.107" evidence="1"/>
<keyword evidence="4" id="KW-0949">S-adenosyl-L-methionine</keyword>
<dbReference type="eggNOG" id="COG0007">
    <property type="taxonomic scope" value="Bacteria"/>
</dbReference>
<dbReference type="InterPro" id="IPR035996">
    <property type="entry name" value="4pyrrol_Methylase_sf"/>
</dbReference>
<dbReference type="InterPro" id="IPR006366">
    <property type="entry name" value="CobA/CysG_C"/>
</dbReference>
<dbReference type="GO" id="GO:0016491">
    <property type="term" value="F:oxidoreductase activity"/>
    <property type="evidence" value="ECO:0007669"/>
    <property type="project" value="UniProtKB-KW"/>
</dbReference>
<evidence type="ECO:0000256" key="2">
    <source>
        <dbReference type="ARBA" id="ARBA00022603"/>
    </source>
</evidence>
<dbReference type="GO" id="GO:0016829">
    <property type="term" value="F:lyase activity"/>
    <property type="evidence" value="ECO:0007669"/>
    <property type="project" value="UniProtKB-KW"/>
</dbReference>
<dbReference type="KEGG" id="mph:MLP_03170"/>
<dbReference type="NCBIfam" id="NF004790">
    <property type="entry name" value="PRK06136.1"/>
    <property type="match status" value="1"/>
</dbReference>
<keyword evidence="5" id="KW-0627">Porphyrin biosynthesis</keyword>
<evidence type="ECO:0000313" key="7">
    <source>
        <dbReference type="EMBL" id="BAK33331.1"/>
    </source>
</evidence>
<dbReference type="InterPro" id="IPR014776">
    <property type="entry name" value="4pyrrole_Mease_sub2"/>
</dbReference>
<dbReference type="PANTHER" id="PTHR45790:SF3">
    <property type="entry name" value="S-ADENOSYL-L-METHIONINE-DEPENDENT UROPORPHYRINOGEN III METHYLTRANSFERASE, CHLOROPLASTIC"/>
    <property type="match status" value="1"/>
</dbReference>
<dbReference type="Proteomes" id="UP000007947">
    <property type="component" value="Chromosome"/>
</dbReference>
<dbReference type="InterPro" id="IPR000878">
    <property type="entry name" value="4pyrrol_Mease"/>
</dbReference>
<dbReference type="NCBIfam" id="TIGR01469">
    <property type="entry name" value="cobA_cysG_Cterm"/>
    <property type="match status" value="1"/>
</dbReference>
<keyword evidence="8" id="KW-1185">Reference proteome</keyword>
<dbReference type="Gene3D" id="3.40.1010.10">
    <property type="entry name" value="Cobalt-precorrin-4 Transmethylase, Domain 1"/>
    <property type="match status" value="1"/>
</dbReference>
<dbReference type="Pfam" id="PF13241">
    <property type="entry name" value="NAD_binding_7"/>
    <property type="match status" value="1"/>
</dbReference>
<evidence type="ECO:0000256" key="3">
    <source>
        <dbReference type="ARBA" id="ARBA00022679"/>
    </source>
</evidence>
<dbReference type="GO" id="GO:0004851">
    <property type="term" value="F:uroporphyrin-III C-methyltransferase activity"/>
    <property type="evidence" value="ECO:0007669"/>
    <property type="project" value="UniProtKB-EC"/>
</dbReference>
<keyword evidence="3 7" id="KW-0808">Transferase</keyword>
<evidence type="ECO:0000259" key="6">
    <source>
        <dbReference type="Pfam" id="PF00590"/>
    </source>
</evidence>